<dbReference type="SUPFAM" id="SSF51556">
    <property type="entry name" value="Metallo-dependent hydrolases"/>
    <property type="match status" value="1"/>
</dbReference>
<dbReference type="InterPro" id="IPR033932">
    <property type="entry name" value="YtcJ-like"/>
</dbReference>
<dbReference type="AlphaFoldDB" id="A0A235BR74"/>
<dbReference type="InterPro" id="IPR032466">
    <property type="entry name" value="Metal_Hydrolase"/>
</dbReference>
<dbReference type="GO" id="GO:0016810">
    <property type="term" value="F:hydrolase activity, acting on carbon-nitrogen (but not peptide) bonds"/>
    <property type="evidence" value="ECO:0007669"/>
    <property type="project" value="InterPro"/>
</dbReference>
<proteinExistence type="predicted"/>
<sequence>MIAFINGNILSMEGDGLETVVIKGERIEKVGHKGILKDMGEVEVFDLKGRMLIPGFIDSHIHFVDMGLNLARVDLSQTTSLRDALAKAEGRLEQEKKTTPLICVDFDESRWMENRLPKREELDRLSRKRAVIFRRMCGHLAVANTKALSSIPKGWEKIDYSSGILLEDVVLCINEVFPPDGKKIETAIMRAQKRAHSLGITAIHDMTSGRYLNVYRKMEREGNLQVRVYAVLPARDIDHITSVNGKWLKTGGVKLFADGSIGARTAALNSPYPGTKNYGILNYRMEKLKKIVSEADIEKVQVFIHAIGERAIGQVLDVYGRELKDNSRRHRIEHFELADDTLIRRARKLGIILAMQPNFITNWGKSGGMYQKVFGEGGLHTNRFKTVLREGCIVCFGSDSMPPGPIYGIRGAVEHPTEGIPIHDALKMYTINSAYAGFDEKLIGSIKEGKRADLVVLSGAPPDLKVDVTILNGEVVYKRSDTL</sequence>
<organism evidence="2 3">
    <name type="scientific">candidate division WOR-3 bacterium JGI_Cruoil_03_44_89</name>
    <dbReference type="NCBI Taxonomy" id="1973748"/>
    <lineage>
        <taxon>Bacteria</taxon>
        <taxon>Bacteria division WOR-3</taxon>
    </lineage>
</organism>
<evidence type="ECO:0000313" key="3">
    <source>
        <dbReference type="Proteomes" id="UP000215215"/>
    </source>
</evidence>
<evidence type="ECO:0000259" key="1">
    <source>
        <dbReference type="Pfam" id="PF07969"/>
    </source>
</evidence>
<dbReference type="PANTHER" id="PTHR22642:SF2">
    <property type="entry name" value="PROTEIN LONG AFTER FAR-RED 3"/>
    <property type="match status" value="1"/>
</dbReference>
<dbReference type="Gene3D" id="2.30.40.10">
    <property type="entry name" value="Urease, subunit C, domain 1"/>
    <property type="match status" value="1"/>
</dbReference>
<dbReference type="SUPFAM" id="SSF51338">
    <property type="entry name" value="Composite domain of metallo-dependent hydrolases"/>
    <property type="match status" value="1"/>
</dbReference>
<evidence type="ECO:0000313" key="2">
    <source>
        <dbReference type="EMBL" id="OYD14227.1"/>
    </source>
</evidence>
<name>A0A235BR74_UNCW3</name>
<gene>
    <name evidence="2" type="ORF">CH333_08525</name>
</gene>
<dbReference type="InterPro" id="IPR013108">
    <property type="entry name" value="Amidohydro_3"/>
</dbReference>
<dbReference type="InterPro" id="IPR011059">
    <property type="entry name" value="Metal-dep_hydrolase_composite"/>
</dbReference>
<dbReference type="Proteomes" id="UP000215215">
    <property type="component" value="Unassembled WGS sequence"/>
</dbReference>
<protein>
    <recommendedName>
        <fullName evidence="1">Amidohydrolase 3 domain-containing protein</fullName>
    </recommendedName>
</protein>
<dbReference type="PANTHER" id="PTHR22642">
    <property type="entry name" value="IMIDAZOLONEPROPIONASE"/>
    <property type="match status" value="1"/>
</dbReference>
<comment type="caution">
    <text evidence="2">The sequence shown here is derived from an EMBL/GenBank/DDBJ whole genome shotgun (WGS) entry which is preliminary data.</text>
</comment>
<reference evidence="2 3" key="1">
    <citation type="submission" date="2017-07" db="EMBL/GenBank/DDBJ databases">
        <title>Recovery of genomes from metagenomes via a dereplication, aggregation, and scoring strategy.</title>
        <authorList>
            <person name="Sieber C.M."/>
            <person name="Probst A.J."/>
            <person name="Sharrar A."/>
            <person name="Thomas B.C."/>
            <person name="Hess M."/>
            <person name="Tringe S.G."/>
            <person name="Banfield J.F."/>
        </authorList>
    </citation>
    <scope>NUCLEOTIDE SEQUENCE [LARGE SCALE GENOMIC DNA]</scope>
    <source>
        <strain evidence="2">JGI_Cruoil_03_44_89</strain>
    </source>
</reference>
<dbReference type="CDD" id="cd01300">
    <property type="entry name" value="YtcJ_like"/>
    <property type="match status" value="1"/>
</dbReference>
<feature type="domain" description="Amidohydrolase 3" evidence="1">
    <location>
        <begin position="43"/>
        <end position="477"/>
    </location>
</feature>
<dbReference type="Pfam" id="PF07969">
    <property type="entry name" value="Amidohydro_3"/>
    <property type="match status" value="1"/>
</dbReference>
<accession>A0A235BR74</accession>
<dbReference type="EMBL" id="NOZQ01000197">
    <property type="protein sequence ID" value="OYD14227.1"/>
    <property type="molecule type" value="Genomic_DNA"/>
</dbReference>
<dbReference type="Gene3D" id="3.10.310.70">
    <property type="match status" value="1"/>
</dbReference>
<dbReference type="Gene3D" id="3.20.20.140">
    <property type="entry name" value="Metal-dependent hydrolases"/>
    <property type="match status" value="1"/>
</dbReference>